<organism evidence="1 2">
    <name type="scientific">Paraburkholderia terrae</name>
    <dbReference type="NCBI Taxonomy" id="311230"/>
    <lineage>
        <taxon>Bacteria</taxon>
        <taxon>Pseudomonadati</taxon>
        <taxon>Pseudomonadota</taxon>
        <taxon>Betaproteobacteria</taxon>
        <taxon>Burkholderiales</taxon>
        <taxon>Burkholderiaceae</taxon>
        <taxon>Paraburkholderia</taxon>
    </lineage>
</organism>
<keyword evidence="1" id="KW-0614">Plasmid</keyword>
<keyword evidence="2" id="KW-1185">Reference proteome</keyword>
<dbReference type="RefSeq" id="WP_229518258.1">
    <property type="nucleotide sequence ID" value="NZ_AP024960.1"/>
</dbReference>
<sequence>MSTELHPGHLDNARSAILRRFRELNTPPDGIAKLSLFFQQMNQYRGGYFAAAMALLADEQCIEASITGFLRLTPQGYAAAHAQQM</sequence>
<evidence type="ECO:0000313" key="2">
    <source>
        <dbReference type="Proteomes" id="UP001319874"/>
    </source>
</evidence>
<dbReference type="Proteomes" id="UP001319874">
    <property type="component" value="Plasmid pPT70"/>
</dbReference>
<geneLocation type="plasmid" evidence="1 2">
    <name>pPT70</name>
</geneLocation>
<proteinExistence type="predicted"/>
<gene>
    <name evidence="1" type="ORF">PTKU64_93990</name>
</gene>
<protein>
    <submittedName>
        <fullName evidence="1">Uncharacterized protein</fullName>
    </submittedName>
</protein>
<name>A0ABN6K0I5_9BURK</name>
<dbReference type="EMBL" id="AP024960">
    <property type="protein sequence ID" value="BCZ85724.1"/>
    <property type="molecule type" value="Genomic_DNA"/>
</dbReference>
<reference evidence="1 2" key="1">
    <citation type="journal article" date="2022" name="Front. Microbiol.">
        <title>Identification and characterization of a novel class of self-sufficient cytochrome P450 hydroxylase involved in cyclohexanecarboxylate degradation in Paraburkholderia terrae strain KU-64.</title>
        <authorList>
            <person name="Yamamoto T."/>
            <person name="Hasegawa Y."/>
            <person name="Iwaki H."/>
        </authorList>
    </citation>
    <scope>NUCLEOTIDE SEQUENCE [LARGE SCALE GENOMIC DNA]</scope>
    <source>
        <strain evidence="1 2">KU-64</strain>
    </source>
</reference>
<evidence type="ECO:0000313" key="1">
    <source>
        <dbReference type="EMBL" id="BCZ85724.1"/>
    </source>
</evidence>
<accession>A0ABN6K0I5</accession>